<dbReference type="SUPFAM" id="SSF55729">
    <property type="entry name" value="Acyl-CoA N-acyltransferases (Nat)"/>
    <property type="match status" value="1"/>
</dbReference>
<feature type="domain" description="N-acetyltransferase" evidence="1">
    <location>
        <begin position="11"/>
        <end position="169"/>
    </location>
</feature>
<accession>A0ABS8BDT5</accession>
<dbReference type="Pfam" id="PF13527">
    <property type="entry name" value="Acetyltransf_9"/>
    <property type="match status" value="1"/>
</dbReference>
<protein>
    <submittedName>
        <fullName evidence="2">GNAT family N-acetyltransferase</fullName>
    </submittedName>
</protein>
<dbReference type="Proteomes" id="UP001199054">
    <property type="component" value="Unassembled WGS sequence"/>
</dbReference>
<dbReference type="PROSITE" id="PS51186">
    <property type="entry name" value="GNAT"/>
    <property type="match status" value="1"/>
</dbReference>
<name>A0ABS8BDT5_9ACTN</name>
<evidence type="ECO:0000313" key="2">
    <source>
        <dbReference type="EMBL" id="MCB5182770.1"/>
    </source>
</evidence>
<reference evidence="2 3" key="1">
    <citation type="submission" date="2021-10" db="EMBL/GenBank/DDBJ databases">
        <title>Streptomyces sp. strain SMC 277, a novel streptomycete isolated from soil.</title>
        <authorList>
            <person name="Chanama M."/>
        </authorList>
    </citation>
    <scope>NUCLEOTIDE SEQUENCE [LARGE SCALE GENOMIC DNA]</scope>
    <source>
        <strain evidence="2 3">SMC 277</strain>
    </source>
</reference>
<gene>
    <name evidence="2" type="ORF">LG632_25825</name>
</gene>
<dbReference type="Gene3D" id="3.40.630.30">
    <property type="match status" value="1"/>
</dbReference>
<proteinExistence type="predicted"/>
<dbReference type="InterPro" id="IPR000182">
    <property type="entry name" value="GNAT_dom"/>
</dbReference>
<evidence type="ECO:0000313" key="3">
    <source>
        <dbReference type="Proteomes" id="UP001199054"/>
    </source>
</evidence>
<sequence length="192" mass="19788">MTAPAGPRRVLAYAEAALPARYAAQVAGIEAAAWPGAAPGHDPALAPRVLLLVDPADTVLASLALLFKELEHGGRRLRAAGLSSVAVRPDARGRGHGLRVVRAAHAALAAEPGLDLALFSCDRALVPFYERASFQVLPGTVLVGGTPEEPLATDAPGFDKAVLAGCFGPGTAPADFAGTRIGLYPGTRDRLW</sequence>
<evidence type="ECO:0000259" key="1">
    <source>
        <dbReference type="PROSITE" id="PS51186"/>
    </source>
</evidence>
<organism evidence="2 3">
    <name type="scientific">Streptomyces antimicrobicus</name>
    <dbReference type="NCBI Taxonomy" id="2883108"/>
    <lineage>
        <taxon>Bacteria</taxon>
        <taxon>Bacillati</taxon>
        <taxon>Actinomycetota</taxon>
        <taxon>Actinomycetes</taxon>
        <taxon>Kitasatosporales</taxon>
        <taxon>Streptomycetaceae</taxon>
        <taxon>Streptomyces</taxon>
    </lineage>
</organism>
<comment type="caution">
    <text evidence="2">The sequence shown here is derived from an EMBL/GenBank/DDBJ whole genome shotgun (WGS) entry which is preliminary data.</text>
</comment>
<dbReference type="InterPro" id="IPR016181">
    <property type="entry name" value="Acyl_CoA_acyltransferase"/>
</dbReference>
<keyword evidence="3" id="KW-1185">Reference proteome</keyword>
<dbReference type="RefSeq" id="WP_226729953.1">
    <property type="nucleotide sequence ID" value="NZ_JAJAUY010000147.1"/>
</dbReference>
<dbReference type="EMBL" id="JAJAUY010000147">
    <property type="protein sequence ID" value="MCB5182770.1"/>
    <property type="molecule type" value="Genomic_DNA"/>
</dbReference>